<gene>
    <name evidence="1" type="ORF">G2W53_003098</name>
</gene>
<accession>A0A834X9Y3</accession>
<comment type="caution">
    <text evidence="1">The sequence shown here is derived from an EMBL/GenBank/DDBJ whole genome shotgun (WGS) entry which is preliminary data.</text>
</comment>
<keyword evidence="2" id="KW-1185">Reference proteome</keyword>
<sequence>MANTYHGLPLEVSANVSGINPPGFPPHFVFPLINGLSEEISVGVSTDPNFSLTAIIGSAKISLRNVVSHGGCTESSYLRKGSDNNR</sequence>
<protein>
    <submittedName>
        <fullName evidence="1">Uncharacterized protein</fullName>
    </submittedName>
</protein>
<evidence type="ECO:0000313" key="1">
    <source>
        <dbReference type="EMBL" id="KAF7840800.1"/>
    </source>
</evidence>
<dbReference type="Proteomes" id="UP000634136">
    <property type="component" value="Unassembled WGS sequence"/>
</dbReference>
<proteinExistence type="predicted"/>
<evidence type="ECO:0000313" key="2">
    <source>
        <dbReference type="Proteomes" id="UP000634136"/>
    </source>
</evidence>
<organism evidence="1 2">
    <name type="scientific">Senna tora</name>
    <dbReference type="NCBI Taxonomy" id="362788"/>
    <lineage>
        <taxon>Eukaryota</taxon>
        <taxon>Viridiplantae</taxon>
        <taxon>Streptophyta</taxon>
        <taxon>Embryophyta</taxon>
        <taxon>Tracheophyta</taxon>
        <taxon>Spermatophyta</taxon>
        <taxon>Magnoliopsida</taxon>
        <taxon>eudicotyledons</taxon>
        <taxon>Gunneridae</taxon>
        <taxon>Pentapetalae</taxon>
        <taxon>rosids</taxon>
        <taxon>fabids</taxon>
        <taxon>Fabales</taxon>
        <taxon>Fabaceae</taxon>
        <taxon>Caesalpinioideae</taxon>
        <taxon>Cassia clade</taxon>
        <taxon>Senna</taxon>
    </lineage>
</organism>
<reference evidence="1" key="1">
    <citation type="submission" date="2020-09" db="EMBL/GenBank/DDBJ databases">
        <title>Genome-Enabled Discovery of Anthraquinone Biosynthesis in Senna tora.</title>
        <authorList>
            <person name="Kang S.-H."/>
            <person name="Pandey R.P."/>
            <person name="Lee C.-M."/>
            <person name="Sim J.-S."/>
            <person name="Jeong J.-T."/>
            <person name="Choi B.-S."/>
            <person name="Jung M."/>
            <person name="Ginzburg D."/>
            <person name="Zhao K."/>
            <person name="Won S.Y."/>
            <person name="Oh T.-J."/>
            <person name="Yu Y."/>
            <person name="Kim N.-H."/>
            <person name="Lee O.R."/>
            <person name="Lee T.-H."/>
            <person name="Bashyal P."/>
            <person name="Kim T.-S."/>
            <person name="Lee W.-H."/>
            <person name="Kawkins C."/>
            <person name="Kim C.-K."/>
            <person name="Kim J.S."/>
            <person name="Ahn B.O."/>
            <person name="Rhee S.Y."/>
            <person name="Sohng J.K."/>
        </authorList>
    </citation>
    <scope>NUCLEOTIDE SEQUENCE</scope>
    <source>
        <tissue evidence="1">Leaf</tissue>
    </source>
</reference>
<dbReference type="AlphaFoldDB" id="A0A834X9Y3"/>
<name>A0A834X9Y3_9FABA</name>
<dbReference type="EMBL" id="JAAIUW010000002">
    <property type="protein sequence ID" value="KAF7840800.1"/>
    <property type="molecule type" value="Genomic_DNA"/>
</dbReference>